<dbReference type="PROSITE" id="PS50932">
    <property type="entry name" value="HTH_LACI_2"/>
    <property type="match status" value="1"/>
</dbReference>
<dbReference type="SUPFAM" id="SSF47413">
    <property type="entry name" value="lambda repressor-like DNA-binding domains"/>
    <property type="match status" value="1"/>
</dbReference>
<organism evidence="1 2">
    <name type="scientific">Paradevosia tibetensis</name>
    <dbReference type="NCBI Taxonomy" id="1447062"/>
    <lineage>
        <taxon>Bacteria</taxon>
        <taxon>Pseudomonadati</taxon>
        <taxon>Pseudomonadota</taxon>
        <taxon>Alphaproteobacteria</taxon>
        <taxon>Hyphomicrobiales</taxon>
        <taxon>Devosiaceae</taxon>
        <taxon>Paradevosia</taxon>
    </lineage>
</organism>
<protein>
    <submittedName>
        <fullName evidence="1">LacI family transcriptional regulator</fullName>
    </submittedName>
</protein>
<dbReference type="InterPro" id="IPR000843">
    <property type="entry name" value="HTH_LacI"/>
</dbReference>
<accession>A0A5B9DLZ1</accession>
<sequence>MTERRDGVTISQVAKAAGVARSSVSRAFTKPDMLSPQTVQRILQVADELGYVPNHTARALSTGRHGNVALIVPDVANPFFPPLIRAAQMEADRFDFCVFLGNSDEKAKQEDKLVGRFSGQVEGLILASSRLSDDHIRAHAALRPLVLINRDVEGIPRILIDSGSGVSEAVAHLAELGHKSLVYVSGPSSSWSNAQRRSAVRKSATALGLQVQTIAATVPSFQAGRDAVPAIIKSGATAVVAFDDLMAQGILAGLSEAGLKVPQAFSVVGCDDVLGAATYPPLTTVSNRSVEAGKAAFSLLMDMLNNGAIRDVRYMLETHVVVRETTGPAPR</sequence>
<dbReference type="SUPFAM" id="SSF53822">
    <property type="entry name" value="Periplasmic binding protein-like I"/>
    <property type="match status" value="1"/>
</dbReference>
<evidence type="ECO:0000313" key="2">
    <source>
        <dbReference type="Proteomes" id="UP000321062"/>
    </source>
</evidence>
<reference evidence="1 2" key="1">
    <citation type="journal article" date="2015" name="Int. J. Syst. Evol. Microbiol.">
        <title>Youhaiella tibetensis gen. nov., sp. nov., isolated from subsurface sediment.</title>
        <authorList>
            <person name="Wang Y.X."/>
            <person name="Huang F.Q."/>
            <person name="Nogi Y."/>
            <person name="Pang S.J."/>
            <person name="Wang P.K."/>
            <person name="Lv J."/>
        </authorList>
    </citation>
    <scope>NUCLEOTIDE SEQUENCE [LARGE SCALE GENOMIC DNA]</scope>
    <source>
        <strain evidence="2">fig4</strain>
    </source>
</reference>
<gene>
    <name evidence="1" type="ORF">FNA67_07605</name>
</gene>
<dbReference type="InterPro" id="IPR010982">
    <property type="entry name" value="Lambda_DNA-bd_dom_sf"/>
</dbReference>
<dbReference type="InterPro" id="IPR028082">
    <property type="entry name" value="Peripla_BP_I"/>
</dbReference>
<dbReference type="Gene3D" id="1.10.260.40">
    <property type="entry name" value="lambda repressor-like DNA-binding domains"/>
    <property type="match status" value="1"/>
</dbReference>
<proteinExistence type="predicted"/>
<dbReference type="SMART" id="SM00354">
    <property type="entry name" value="HTH_LACI"/>
    <property type="match status" value="1"/>
</dbReference>
<dbReference type="Pfam" id="PF00356">
    <property type="entry name" value="LacI"/>
    <property type="match status" value="1"/>
</dbReference>
<keyword evidence="2" id="KW-1185">Reference proteome</keyword>
<dbReference type="OrthoDB" id="7946617at2"/>
<dbReference type="PANTHER" id="PTHR30146:SF138">
    <property type="entry name" value="TRANSCRIPTIONAL REGULATORY PROTEIN"/>
    <property type="match status" value="1"/>
</dbReference>
<dbReference type="InterPro" id="IPR046335">
    <property type="entry name" value="LacI/GalR-like_sensor"/>
</dbReference>
<evidence type="ECO:0000313" key="1">
    <source>
        <dbReference type="EMBL" id="QEE20046.1"/>
    </source>
</evidence>
<dbReference type="RefSeq" id="WP_049704621.1">
    <property type="nucleotide sequence ID" value="NZ_BMFM01000001.1"/>
</dbReference>
<name>A0A5B9DLZ1_9HYPH</name>
<dbReference type="Proteomes" id="UP000321062">
    <property type="component" value="Chromosome"/>
</dbReference>
<dbReference type="CDD" id="cd01392">
    <property type="entry name" value="HTH_LacI"/>
    <property type="match status" value="1"/>
</dbReference>
<dbReference type="GO" id="GO:0003700">
    <property type="term" value="F:DNA-binding transcription factor activity"/>
    <property type="evidence" value="ECO:0007669"/>
    <property type="project" value="TreeGrafter"/>
</dbReference>
<dbReference type="PANTHER" id="PTHR30146">
    <property type="entry name" value="LACI-RELATED TRANSCRIPTIONAL REPRESSOR"/>
    <property type="match status" value="1"/>
</dbReference>
<dbReference type="CDD" id="cd06267">
    <property type="entry name" value="PBP1_LacI_sugar_binding-like"/>
    <property type="match status" value="1"/>
</dbReference>
<dbReference type="KEGG" id="yti:FNA67_07605"/>
<dbReference type="GO" id="GO:0000976">
    <property type="term" value="F:transcription cis-regulatory region binding"/>
    <property type="evidence" value="ECO:0007669"/>
    <property type="project" value="TreeGrafter"/>
</dbReference>
<dbReference type="AlphaFoldDB" id="A0A5B9DLZ1"/>
<dbReference type="Gene3D" id="3.40.50.2300">
    <property type="match status" value="2"/>
</dbReference>
<dbReference type="Pfam" id="PF13377">
    <property type="entry name" value="Peripla_BP_3"/>
    <property type="match status" value="1"/>
</dbReference>
<dbReference type="EMBL" id="CP041690">
    <property type="protein sequence ID" value="QEE20046.1"/>
    <property type="molecule type" value="Genomic_DNA"/>
</dbReference>